<dbReference type="EMBL" id="CP059736">
    <property type="protein sequence ID" value="WDE02224.1"/>
    <property type="molecule type" value="Genomic_DNA"/>
</dbReference>
<keyword evidence="5 8" id="KW-0564">Palmitate</keyword>
<dbReference type="PANTHER" id="PTHR30046:SF2">
    <property type="entry name" value="YOP PROTEINS TRANSLOCATION LIPOPROTEIN J"/>
    <property type="match status" value="1"/>
</dbReference>
<reference evidence="10 11" key="1">
    <citation type="journal article" date="2015" name="Genome Announc.">
        <title>Draft Genome Sequences of Marine Isolates of Thalassomonas viridans and Thalassomonas actiniarum.</title>
        <authorList>
            <person name="Olonade I."/>
            <person name="van Zyl L.J."/>
            <person name="Trindade M."/>
        </authorList>
    </citation>
    <scope>NUCLEOTIDE SEQUENCE [LARGE SCALE GENOMIC DNA]</scope>
    <source>
        <strain evidence="10 11">A5K-106</strain>
    </source>
</reference>
<name>A0AAE9YXI9_9GAMM</name>
<keyword evidence="6 8" id="KW-0998">Cell outer membrane</keyword>
<evidence type="ECO:0000256" key="4">
    <source>
        <dbReference type="ARBA" id="ARBA00023136"/>
    </source>
</evidence>
<keyword evidence="7 8" id="KW-0449">Lipoprotein</keyword>
<dbReference type="GO" id="GO:0009306">
    <property type="term" value="P:protein secretion"/>
    <property type="evidence" value="ECO:0007669"/>
    <property type="project" value="InterPro"/>
</dbReference>
<dbReference type="Proteomes" id="UP000032568">
    <property type="component" value="Chromosome pTact"/>
</dbReference>
<dbReference type="GO" id="GO:0009279">
    <property type="term" value="C:cell outer membrane"/>
    <property type="evidence" value="ECO:0007669"/>
    <property type="project" value="UniProtKB-SubCell"/>
</dbReference>
<feature type="domain" description="Flagellar M-ring N-terminal" evidence="9">
    <location>
        <begin position="28"/>
        <end position="191"/>
    </location>
</feature>
<evidence type="ECO:0000256" key="2">
    <source>
        <dbReference type="ARBA" id="ARBA00009509"/>
    </source>
</evidence>
<dbReference type="InterPro" id="IPR043427">
    <property type="entry name" value="YscJ/FliF"/>
</dbReference>
<dbReference type="PANTHER" id="PTHR30046">
    <property type="entry name" value="FLAGELLAR M-RING PROTEIN"/>
    <property type="match status" value="1"/>
</dbReference>
<dbReference type="PROSITE" id="PS51257">
    <property type="entry name" value="PROKAR_LIPOPROTEIN"/>
    <property type="match status" value="1"/>
</dbReference>
<dbReference type="InterPro" id="IPR006182">
    <property type="entry name" value="FliF_N_dom"/>
</dbReference>
<dbReference type="PRINTS" id="PR01338">
    <property type="entry name" value="TYPE3OMKPROT"/>
</dbReference>
<organism evidence="10 11">
    <name type="scientific">Thalassomonas actiniarum</name>
    <dbReference type="NCBI Taxonomy" id="485447"/>
    <lineage>
        <taxon>Bacteria</taxon>
        <taxon>Pseudomonadati</taxon>
        <taxon>Pseudomonadota</taxon>
        <taxon>Gammaproteobacteria</taxon>
        <taxon>Alteromonadales</taxon>
        <taxon>Colwelliaceae</taxon>
        <taxon>Thalassomonas</taxon>
    </lineage>
</organism>
<evidence type="ECO:0000313" key="11">
    <source>
        <dbReference type="Proteomes" id="UP000032568"/>
    </source>
</evidence>
<comment type="subcellular location">
    <subcellularLocation>
        <location evidence="1">Cell outer membrane</location>
        <topology evidence="1">Lipid-anchor</topology>
    </subcellularLocation>
</comment>
<comment type="similarity">
    <text evidence="2 8">Belongs to the YscJ lipoprotein family.</text>
</comment>
<evidence type="ECO:0000259" key="9">
    <source>
        <dbReference type="Pfam" id="PF01514"/>
    </source>
</evidence>
<evidence type="ECO:0000256" key="8">
    <source>
        <dbReference type="RuleBase" id="RU364102"/>
    </source>
</evidence>
<dbReference type="InterPro" id="IPR045851">
    <property type="entry name" value="AMP-bd_C_sf"/>
</dbReference>
<sequence length="243" mass="26937">MNKIAKMKLLRTLPLLLGCLLLSACQIELYSGVDEQQANEMVSILMDNGIAVEKIPGKDKTATLMIDELDLPLAISRLKEQGYPKAQFQTLGEIFVKDSMISSPMEERARYNFAMTQELAGTLSLIDGVISARVHIVQPKIDDYGVKTGTPSASIFIKHAPTMATEQLVTKVKLLVAHSIQDLEYETVDVALFEGRAPLKRSPREPAWYLTPWLLALWGGLALVLLTMGGLFVYKQRTAKEDS</sequence>
<dbReference type="Gene3D" id="3.30.300.30">
    <property type="match status" value="1"/>
</dbReference>
<evidence type="ECO:0000256" key="1">
    <source>
        <dbReference type="ARBA" id="ARBA00004459"/>
    </source>
</evidence>
<keyword evidence="8" id="KW-1133">Transmembrane helix</keyword>
<reference evidence="10 11" key="2">
    <citation type="journal article" date="2022" name="Mar. Drugs">
        <title>Bioassay-Guided Fractionation Leads to the Detection of Cholic Acid Generated by the Rare Thalassomonas sp.</title>
        <authorList>
            <person name="Pheiffer F."/>
            <person name="Schneider Y.K."/>
            <person name="Hansen E.H."/>
            <person name="Andersen J.H."/>
            <person name="Isaksson J."/>
            <person name="Busche T."/>
            <person name="R C."/>
            <person name="Kalinowski J."/>
            <person name="Zyl L.V."/>
            <person name="Trindade M."/>
        </authorList>
    </citation>
    <scope>NUCLEOTIDE SEQUENCE [LARGE SCALE GENOMIC DNA]</scope>
    <source>
        <strain evidence="10 11">A5K-106</strain>
    </source>
</reference>
<evidence type="ECO:0000256" key="7">
    <source>
        <dbReference type="ARBA" id="ARBA00023288"/>
    </source>
</evidence>
<dbReference type="Pfam" id="PF01514">
    <property type="entry name" value="YscJ_FliF"/>
    <property type="match status" value="1"/>
</dbReference>
<protein>
    <recommendedName>
        <fullName evidence="8">Lipoprotein</fullName>
    </recommendedName>
</protein>
<feature type="chain" id="PRO_5041782112" description="Lipoprotein" evidence="8">
    <location>
        <begin position="25"/>
        <end position="243"/>
    </location>
</feature>
<dbReference type="InterPro" id="IPR003282">
    <property type="entry name" value="T3SS_SctJ"/>
</dbReference>
<keyword evidence="11" id="KW-1185">Reference proteome</keyword>
<feature type="signal peptide" evidence="8">
    <location>
        <begin position="1"/>
        <end position="24"/>
    </location>
</feature>
<evidence type="ECO:0000256" key="5">
    <source>
        <dbReference type="ARBA" id="ARBA00023139"/>
    </source>
</evidence>
<gene>
    <name evidence="10" type="primary">sctJ</name>
    <name evidence="10" type="ORF">SG35_031195</name>
</gene>
<dbReference type="AlphaFoldDB" id="A0AAE9YXI9"/>
<dbReference type="RefSeq" id="WP_044831072.1">
    <property type="nucleotide sequence ID" value="NZ_CP059736.1"/>
</dbReference>
<keyword evidence="4 8" id="KW-0472">Membrane</keyword>
<dbReference type="KEGG" id="tact:SG35_031195"/>
<evidence type="ECO:0000256" key="6">
    <source>
        <dbReference type="ARBA" id="ARBA00023237"/>
    </source>
</evidence>
<feature type="transmembrane region" description="Helical" evidence="8">
    <location>
        <begin position="207"/>
        <end position="234"/>
    </location>
</feature>
<accession>A0AAE9YXI9</accession>
<evidence type="ECO:0000256" key="3">
    <source>
        <dbReference type="ARBA" id="ARBA00022729"/>
    </source>
</evidence>
<dbReference type="NCBIfam" id="TIGR02544">
    <property type="entry name" value="III_secr_YscJ"/>
    <property type="match status" value="1"/>
</dbReference>
<keyword evidence="8" id="KW-0812">Transmembrane</keyword>
<evidence type="ECO:0000313" key="10">
    <source>
        <dbReference type="EMBL" id="WDE02224.1"/>
    </source>
</evidence>
<keyword evidence="3 8" id="KW-0732">Signal</keyword>
<dbReference type="Gene3D" id="3.30.70.1530">
    <property type="entry name" value="Hypothetical protein rpa1041"/>
    <property type="match status" value="1"/>
</dbReference>
<proteinExistence type="inferred from homology"/>